<dbReference type="InterPro" id="IPR017907">
    <property type="entry name" value="Znf_RING_CS"/>
</dbReference>
<evidence type="ECO:0000256" key="1">
    <source>
        <dbReference type="ARBA" id="ARBA00004496"/>
    </source>
</evidence>
<dbReference type="AlphaFoldDB" id="A0AA35RF80"/>
<dbReference type="InterPro" id="IPR008974">
    <property type="entry name" value="TRAF-like"/>
</dbReference>
<dbReference type="Pfam" id="PF02176">
    <property type="entry name" value="zf-TRAF"/>
    <property type="match status" value="1"/>
</dbReference>
<dbReference type="GO" id="GO:0005164">
    <property type="term" value="F:tumor necrosis factor receptor binding"/>
    <property type="evidence" value="ECO:0007669"/>
    <property type="project" value="TreeGrafter"/>
</dbReference>
<evidence type="ECO:0000256" key="7">
    <source>
        <dbReference type="ARBA" id="ARBA00022771"/>
    </source>
</evidence>
<evidence type="ECO:0000256" key="2">
    <source>
        <dbReference type="ARBA" id="ARBA00022490"/>
    </source>
</evidence>
<reference evidence="16" key="1">
    <citation type="submission" date="2023-03" db="EMBL/GenBank/DDBJ databases">
        <authorList>
            <person name="Steffen K."/>
            <person name="Cardenas P."/>
        </authorList>
    </citation>
    <scope>NUCLEOTIDE SEQUENCE</scope>
</reference>
<feature type="domain" description="RING-type" evidence="13">
    <location>
        <begin position="49"/>
        <end position="88"/>
    </location>
</feature>
<dbReference type="PROSITE" id="PS50089">
    <property type="entry name" value="ZF_RING_2"/>
    <property type="match status" value="1"/>
</dbReference>
<feature type="region of interest" description="Disordered" evidence="12">
    <location>
        <begin position="308"/>
        <end position="339"/>
    </location>
</feature>
<dbReference type="InterPro" id="IPR001293">
    <property type="entry name" value="Znf_TRAF"/>
</dbReference>
<dbReference type="Pfam" id="PF21355">
    <property type="entry name" value="TRAF-mep_MATH"/>
    <property type="match status" value="1"/>
</dbReference>
<dbReference type="Gene3D" id="2.60.210.10">
    <property type="entry name" value="Apoptosis, Tumor Necrosis Factor Receptor Associated Protein 2, Chain A"/>
    <property type="match status" value="1"/>
</dbReference>
<keyword evidence="17" id="KW-1185">Reference proteome</keyword>
<keyword evidence="3" id="KW-1017">Isopeptide bond</keyword>
<dbReference type="SUPFAM" id="SSF57850">
    <property type="entry name" value="RING/U-box"/>
    <property type="match status" value="1"/>
</dbReference>
<comment type="subcellular location">
    <subcellularLocation>
        <location evidence="1">Cytoplasm</location>
    </subcellularLocation>
</comment>
<evidence type="ECO:0000259" key="13">
    <source>
        <dbReference type="PROSITE" id="PS50089"/>
    </source>
</evidence>
<accession>A0AA35RF80</accession>
<dbReference type="InterPro" id="IPR013083">
    <property type="entry name" value="Znf_RING/FYVE/PHD"/>
</dbReference>
<keyword evidence="7 11" id="KW-0863">Zinc-finger</keyword>
<feature type="domain" description="MATH" evidence="14">
    <location>
        <begin position="381"/>
        <end position="526"/>
    </location>
</feature>
<feature type="zinc finger region" description="TRAF-type" evidence="11">
    <location>
        <begin position="182"/>
        <end position="235"/>
    </location>
</feature>
<dbReference type="GO" id="GO:0043122">
    <property type="term" value="P:regulation of canonical NF-kappaB signal transduction"/>
    <property type="evidence" value="ECO:0007669"/>
    <property type="project" value="TreeGrafter"/>
</dbReference>
<evidence type="ECO:0000256" key="5">
    <source>
        <dbReference type="ARBA" id="ARBA00022723"/>
    </source>
</evidence>
<dbReference type="InterPro" id="IPR049342">
    <property type="entry name" value="TRAF1-6_MATH_dom"/>
</dbReference>
<evidence type="ECO:0000313" key="17">
    <source>
        <dbReference type="Proteomes" id="UP001174909"/>
    </source>
</evidence>
<evidence type="ECO:0000256" key="8">
    <source>
        <dbReference type="ARBA" id="ARBA00022833"/>
    </source>
</evidence>
<feature type="region of interest" description="Disordered" evidence="12">
    <location>
        <begin position="1"/>
        <end position="21"/>
    </location>
</feature>
<dbReference type="SMART" id="SM00061">
    <property type="entry name" value="MATH"/>
    <property type="match status" value="1"/>
</dbReference>
<dbReference type="InterPro" id="IPR002083">
    <property type="entry name" value="MATH/TRAF_dom"/>
</dbReference>
<dbReference type="Gene3D" id="3.30.40.10">
    <property type="entry name" value="Zinc/RING finger domain, C3HC4 (zinc finger)"/>
    <property type="match status" value="3"/>
</dbReference>
<evidence type="ECO:0000259" key="15">
    <source>
        <dbReference type="PROSITE" id="PS50145"/>
    </source>
</evidence>
<evidence type="ECO:0000256" key="3">
    <source>
        <dbReference type="ARBA" id="ARBA00022499"/>
    </source>
</evidence>
<name>A0AA35RF80_GEOBA</name>
<dbReference type="Pfam" id="PF13923">
    <property type="entry name" value="zf-C3HC4_2"/>
    <property type="match status" value="1"/>
</dbReference>
<dbReference type="SMART" id="SM00184">
    <property type="entry name" value="RING"/>
    <property type="match status" value="1"/>
</dbReference>
<comment type="caution">
    <text evidence="16">The sequence shown here is derived from an EMBL/GenBank/DDBJ whole genome shotgun (WGS) entry which is preliminary data.</text>
</comment>
<evidence type="ECO:0000256" key="9">
    <source>
        <dbReference type="ARBA" id="ARBA00022843"/>
    </source>
</evidence>
<keyword evidence="16" id="KW-0675">Receptor</keyword>
<dbReference type="InterPro" id="IPR012227">
    <property type="entry name" value="TNF_rcpt-assoc_TRAF_met"/>
</dbReference>
<dbReference type="PROSITE" id="PS50145">
    <property type="entry name" value="ZF_TRAF"/>
    <property type="match status" value="2"/>
</dbReference>
<feature type="domain" description="TRAF-type" evidence="15">
    <location>
        <begin position="129"/>
        <end position="180"/>
    </location>
</feature>
<dbReference type="PROSITE" id="PS00518">
    <property type="entry name" value="ZF_RING_1"/>
    <property type="match status" value="1"/>
</dbReference>
<keyword evidence="8 11" id="KW-0862">Zinc</keyword>
<gene>
    <name evidence="16" type="ORF">GBAR_LOCUS6410</name>
</gene>
<keyword evidence="10" id="KW-0175">Coiled coil</keyword>
<dbReference type="SUPFAM" id="SSF49599">
    <property type="entry name" value="TRAF domain-like"/>
    <property type="match status" value="2"/>
</dbReference>
<feature type="compositionally biased region" description="Polar residues" evidence="12">
    <location>
        <begin position="315"/>
        <end position="326"/>
    </location>
</feature>
<evidence type="ECO:0000256" key="11">
    <source>
        <dbReference type="PROSITE-ProRule" id="PRU00207"/>
    </source>
</evidence>
<dbReference type="Proteomes" id="UP001174909">
    <property type="component" value="Unassembled WGS sequence"/>
</dbReference>
<keyword evidence="6" id="KW-0677">Repeat</keyword>
<dbReference type="PANTHER" id="PTHR10131">
    <property type="entry name" value="TNF RECEPTOR ASSOCIATED FACTOR"/>
    <property type="match status" value="1"/>
</dbReference>
<dbReference type="PROSITE" id="PS50144">
    <property type="entry name" value="MATH"/>
    <property type="match status" value="1"/>
</dbReference>
<feature type="domain" description="TRAF-type" evidence="15">
    <location>
        <begin position="182"/>
        <end position="235"/>
    </location>
</feature>
<keyword evidence="4" id="KW-0053">Apoptosis</keyword>
<sequence length="536" mass="60266">MRSKFGGSRFETSTTVNQPRRRANSSIIVRAMSGYDCKFVHPLLKRHECPLCQLAMRNPMQTECGHIFCKECLEPALSHRPPLCPLDKEPISRESIFPDNACRREILNLDVLCGSSGCQWAGKLSDLEAHAAECEFSEVQCKVCGNHVQRKSLPGHMKTSCPMRPELCVHCSKDVPFQQMTAHLSKVCPEVLRSCPNKCDPKLQMKLHDLEKHVSVSEGNCPLSTIKCPYSVFNCSFVSIRQNIDNHLQQFAVYHAQIQAQHFSLLLTSIEKMRVTQQNQSERVHALEQLASGTERRLTGLESAIKTLGDRSEGARSSGSTLAATQPPSPVPGASHSHPPLQELEALRSKVTELDHSLDRCLSSSLDQELRLQLLERATYNGILLWKIDDFTRRRREAVDGVTLSLYSTPFYTSRHGYKMCARIYLNGDGLGKGSHLSFFFVIMRGPFDALLTWPFKQKVMLTLINQVGKKHITDHFRPDPASSSFQRPGRKEMNIASGCPMFIRIDHLLNGGFIRDDSVFLRIVVDTSDLPKVVP</sequence>
<evidence type="ECO:0000256" key="4">
    <source>
        <dbReference type="ARBA" id="ARBA00022703"/>
    </source>
</evidence>
<proteinExistence type="predicted"/>
<dbReference type="PANTHER" id="PTHR10131:SF138">
    <property type="entry name" value="RE66324P"/>
    <property type="match status" value="1"/>
</dbReference>
<dbReference type="InterPro" id="IPR001841">
    <property type="entry name" value="Znf_RING"/>
</dbReference>
<keyword evidence="5 11" id="KW-0479">Metal-binding</keyword>
<evidence type="ECO:0000313" key="16">
    <source>
        <dbReference type="EMBL" id="CAI8009586.1"/>
    </source>
</evidence>
<organism evidence="16 17">
    <name type="scientific">Geodia barretti</name>
    <name type="common">Barrett's horny sponge</name>
    <dbReference type="NCBI Taxonomy" id="519541"/>
    <lineage>
        <taxon>Eukaryota</taxon>
        <taxon>Metazoa</taxon>
        <taxon>Porifera</taxon>
        <taxon>Demospongiae</taxon>
        <taxon>Heteroscleromorpha</taxon>
        <taxon>Tetractinellida</taxon>
        <taxon>Astrophorina</taxon>
        <taxon>Geodiidae</taxon>
        <taxon>Geodia</taxon>
    </lineage>
</organism>
<keyword evidence="2" id="KW-0963">Cytoplasm</keyword>
<dbReference type="GO" id="GO:0008270">
    <property type="term" value="F:zinc ion binding"/>
    <property type="evidence" value="ECO:0007669"/>
    <property type="project" value="UniProtKB-KW"/>
</dbReference>
<dbReference type="FunFam" id="3.30.40.10:FF:000286">
    <property type="entry name" value="TNF receptor-associated factor"/>
    <property type="match status" value="1"/>
</dbReference>
<dbReference type="GO" id="GO:0005737">
    <property type="term" value="C:cytoplasm"/>
    <property type="evidence" value="ECO:0007669"/>
    <property type="project" value="UniProtKB-SubCell"/>
</dbReference>
<dbReference type="GO" id="GO:0042981">
    <property type="term" value="P:regulation of apoptotic process"/>
    <property type="evidence" value="ECO:0007669"/>
    <property type="project" value="InterPro"/>
</dbReference>
<dbReference type="FunFam" id="2.60.210.10:FF:000001">
    <property type="entry name" value="TNF receptor-associated factor"/>
    <property type="match status" value="1"/>
</dbReference>
<evidence type="ECO:0000256" key="10">
    <source>
        <dbReference type="ARBA" id="ARBA00023054"/>
    </source>
</evidence>
<dbReference type="GO" id="GO:0007165">
    <property type="term" value="P:signal transduction"/>
    <property type="evidence" value="ECO:0007669"/>
    <property type="project" value="InterPro"/>
</dbReference>
<keyword evidence="9" id="KW-0832">Ubl conjugation</keyword>
<evidence type="ECO:0000259" key="14">
    <source>
        <dbReference type="PROSITE" id="PS50144"/>
    </source>
</evidence>
<dbReference type="EMBL" id="CASHTH010000974">
    <property type="protein sequence ID" value="CAI8009586.1"/>
    <property type="molecule type" value="Genomic_DNA"/>
</dbReference>
<dbReference type="GO" id="GO:0009898">
    <property type="term" value="C:cytoplasmic side of plasma membrane"/>
    <property type="evidence" value="ECO:0007669"/>
    <property type="project" value="TreeGrafter"/>
</dbReference>
<dbReference type="PIRSF" id="PIRSF015614">
    <property type="entry name" value="TRAF"/>
    <property type="match status" value="1"/>
</dbReference>
<evidence type="ECO:0000256" key="6">
    <source>
        <dbReference type="ARBA" id="ARBA00022737"/>
    </source>
</evidence>
<dbReference type="GO" id="GO:0006915">
    <property type="term" value="P:apoptotic process"/>
    <property type="evidence" value="ECO:0007669"/>
    <property type="project" value="UniProtKB-KW"/>
</dbReference>
<protein>
    <submittedName>
        <fullName evidence="16">TNF receptor-associated factor 3</fullName>
    </submittedName>
</protein>
<feature type="zinc finger region" description="TRAF-type" evidence="11">
    <location>
        <begin position="129"/>
        <end position="180"/>
    </location>
</feature>
<evidence type="ECO:0000256" key="12">
    <source>
        <dbReference type="SAM" id="MobiDB-lite"/>
    </source>
</evidence>